<feature type="transmembrane region" description="Helical" evidence="2">
    <location>
        <begin position="437"/>
        <end position="469"/>
    </location>
</feature>
<reference evidence="3 4" key="1">
    <citation type="journal article" date="2016" name="Eur. J. Clin. Microbiol. Infect. Dis.">
        <title>Whole genome sequencing as a tool for phylogenetic analysis of clinical strains of Mitis group streptococci.</title>
        <authorList>
            <person name="Rasmussen L.H."/>
            <person name="Dargis R."/>
            <person name="Hojholt K."/>
            <person name="Christensen J.J."/>
            <person name="Skovgaard O."/>
            <person name="Justesen U.S."/>
            <person name="Rosenvinge F.S."/>
            <person name="Moser C."/>
            <person name="Lukjancenko O."/>
            <person name="Rasmussen S."/>
            <person name="Nielsen X.C."/>
        </authorList>
    </citation>
    <scope>NUCLEOTIDE SEQUENCE [LARGE SCALE GENOMIC DNA]</scope>
    <source>
        <strain evidence="3 4">RH_57980_07</strain>
    </source>
</reference>
<dbReference type="RefSeq" id="WP_084878373.1">
    <property type="nucleotide sequence ID" value="NZ_NCUK01000013.1"/>
</dbReference>
<name>A0A1X1H5U5_STROR</name>
<keyword evidence="2" id="KW-1133">Transmembrane helix</keyword>
<organism evidence="3 4">
    <name type="scientific">Streptococcus oralis subsp. oralis</name>
    <dbReference type="NCBI Taxonomy" id="1891914"/>
    <lineage>
        <taxon>Bacteria</taxon>
        <taxon>Bacillati</taxon>
        <taxon>Bacillota</taxon>
        <taxon>Bacilli</taxon>
        <taxon>Lactobacillales</taxon>
        <taxon>Streptococcaceae</taxon>
        <taxon>Streptococcus</taxon>
    </lineage>
</organism>
<feature type="compositionally biased region" description="Basic and acidic residues" evidence="1">
    <location>
        <begin position="237"/>
        <end position="274"/>
    </location>
</feature>
<dbReference type="Proteomes" id="UP000193669">
    <property type="component" value="Unassembled WGS sequence"/>
</dbReference>
<sequence>MANENKTFELQSSEIDFDYEQLLELESSLENNLKDVVEHIDQLDIDREKLQNNEYLQESIENIVWEQVQLQLAAQIGEEFIKENKGQTLDLRKEAHIQTAENFEKGKFITHNSDRSIYEDRYTEWQKKFERDELGNIKTHSTRSGKMVNTIKKDARKFLDENRPRGSKEKGTQMDHTVSAGEIIRDPKANAFMDKEQQYAFANSKANLNEIRSEINQAKGDQSTTELLDNPNSKGQYAKEVHNISSKEEKQLREKDKEAREEYDRVRDEAEKRAIKSGKKSRRDEALKVSGKALKAALLQLLSEFLRELISKFISWLKETERNLSTFIEKIKEAIISFVNNLSNHLLNVGKSVVTMIASAIVGPVINTFLKAWTFIHQGWKSLKEAIDYLNNPDNKEKSVQIMMLEIGKIVVTGLSATGAIVVGEALGASLTASFPVLAISIPLLGTIGSIIGTFMGATLSGIIGAFVLKMIDQQIVNKQISELSSKKIDQNNEMLVIQDQLLDVKSTKLQVEKDSIVNTIKERHDMAATMMKEKLSDIFEESTRDDKSDFDEIDSLLQELLD</sequence>
<evidence type="ECO:0000313" key="3">
    <source>
        <dbReference type="EMBL" id="ORO54406.1"/>
    </source>
</evidence>
<evidence type="ECO:0000256" key="1">
    <source>
        <dbReference type="SAM" id="MobiDB-lite"/>
    </source>
</evidence>
<comment type="caution">
    <text evidence="3">The sequence shown here is derived from an EMBL/GenBank/DDBJ whole genome shotgun (WGS) entry which is preliminary data.</text>
</comment>
<accession>A0A1X1H5U5</accession>
<dbReference type="AlphaFoldDB" id="A0A1X1H5U5"/>
<evidence type="ECO:0000313" key="4">
    <source>
        <dbReference type="Proteomes" id="UP000193669"/>
    </source>
</evidence>
<feature type="transmembrane region" description="Helical" evidence="2">
    <location>
        <begin position="410"/>
        <end position="431"/>
    </location>
</feature>
<protein>
    <recommendedName>
        <fullName evidence="5">Cation diffusion facilitator family transporter</fullName>
    </recommendedName>
</protein>
<keyword evidence="2" id="KW-0472">Membrane</keyword>
<keyword evidence="2" id="KW-0812">Transmembrane</keyword>
<evidence type="ECO:0000256" key="2">
    <source>
        <dbReference type="SAM" id="Phobius"/>
    </source>
</evidence>
<dbReference type="EMBL" id="NCUK01000013">
    <property type="protein sequence ID" value="ORO54406.1"/>
    <property type="molecule type" value="Genomic_DNA"/>
</dbReference>
<feature type="compositionally biased region" description="Polar residues" evidence="1">
    <location>
        <begin position="219"/>
        <end position="235"/>
    </location>
</feature>
<gene>
    <name evidence="3" type="ORF">B7721_07575</name>
</gene>
<proteinExistence type="predicted"/>
<feature type="region of interest" description="Disordered" evidence="1">
    <location>
        <begin position="219"/>
        <end position="278"/>
    </location>
</feature>
<evidence type="ECO:0008006" key="5">
    <source>
        <dbReference type="Google" id="ProtNLM"/>
    </source>
</evidence>
<feature type="transmembrane region" description="Helical" evidence="2">
    <location>
        <begin position="353"/>
        <end position="376"/>
    </location>
</feature>